<sequence length="132" mass="14135">MGAITDLDCNGHWPGGMNIKQRMQLGRAPPAICCSSVVKVNAISQEWSRKHGMISGVVISDLDMIEEVLLGLIINKTLRLYLPAATLGRQTSKKVEELGNLAVPAGTQLSIPLTVVHQNTDRCGDDANSSSP</sequence>
<comment type="similarity">
    <text evidence="2">Belongs to the cytochrome P450 family.</text>
</comment>
<keyword evidence="12" id="KW-1185">Reference proteome</keyword>
<dbReference type="Gene3D" id="1.10.630.10">
    <property type="entry name" value="Cytochrome P450"/>
    <property type="match status" value="1"/>
</dbReference>
<keyword evidence="7" id="KW-0560">Oxidoreductase</keyword>
<comment type="subcellular location">
    <subcellularLocation>
        <location evidence="1">Membrane</location>
        <topology evidence="1">Single-pass membrane protein</topology>
    </subcellularLocation>
</comment>
<keyword evidence="4" id="KW-0812">Transmembrane</keyword>
<dbReference type="Proteomes" id="UP001164929">
    <property type="component" value="Chromosome 7"/>
</dbReference>
<dbReference type="InterPro" id="IPR050665">
    <property type="entry name" value="Cytochrome_P450_Monooxygen"/>
</dbReference>
<dbReference type="AlphaFoldDB" id="A0AAD6QGU5"/>
<dbReference type="GO" id="GO:0005506">
    <property type="term" value="F:iron ion binding"/>
    <property type="evidence" value="ECO:0007669"/>
    <property type="project" value="InterPro"/>
</dbReference>
<reference evidence="11" key="1">
    <citation type="journal article" date="2023" name="Mol. Ecol. Resour.">
        <title>Chromosome-level genome assembly of a triploid poplar Populus alba 'Berolinensis'.</title>
        <authorList>
            <person name="Chen S."/>
            <person name="Yu Y."/>
            <person name="Wang X."/>
            <person name="Wang S."/>
            <person name="Zhang T."/>
            <person name="Zhou Y."/>
            <person name="He R."/>
            <person name="Meng N."/>
            <person name="Wang Y."/>
            <person name="Liu W."/>
            <person name="Liu Z."/>
            <person name="Liu J."/>
            <person name="Guo Q."/>
            <person name="Huang H."/>
            <person name="Sederoff R.R."/>
            <person name="Wang G."/>
            <person name="Qu G."/>
            <person name="Chen S."/>
        </authorList>
    </citation>
    <scope>NUCLEOTIDE SEQUENCE</scope>
    <source>
        <strain evidence="11">SC-2020</strain>
    </source>
</reference>
<accession>A0AAD6QGU5</accession>
<evidence type="ECO:0000256" key="6">
    <source>
        <dbReference type="ARBA" id="ARBA00022989"/>
    </source>
</evidence>
<dbReference type="GO" id="GO:0020037">
    <property type="term" value="F:heme binding"/>
    <property type="evidence" value="ECO:0007669"/>
    <property type="project" value="InterPro"/>
</dbReference>
<keyword evidence="8" id="KW-0408">Iron</keyword>
<dbReference type="InterPro" id="IPR036396">
    <property type="entry name" value="Cyt_P450_sf"/>
</dbReference>
<keyword evidence="6" id="KW-1133">Transmembrane helix</keyword>
<protein>
    <submittedName>
        <fullName evidence="11">Uncharacterized protein</fullName>
    </submittedName>
</protein>
<dbReference type="SUPFAM" id="SSF48264">
    <property type="entry name" value="Cytochrome P450"/>
    <property type="match status" value="1"/>
</dbReference>
<evidence type="ECO:0000313" key="12">
    <source>
        <dbReference type="Proteomes" id="UP001164929"/>
    </source>
</evidence>
<evidence type="ECO:0000256" key="2">
    <source>
        <dbReference type="ARBA" id="ARBA00010617"/>
    </source>
</evidence>
<evidence type="ECO:0000313" key="11">
    <source>
        <dbReference type="EMBL" id="KAJ6990096.1"/>
    </source>
</evidence>
<gene>
    <name evidence="11" type="ORF">NC653_018582</name>
</gene>
<dbReference type="GO" id="GO:0016705">
    <property type="term" value="F:oxidoreductase activity, acting on paired donors, with incorporation or reduction of molecular oxygen"/>
    <property type="evidence" value="ECO:0007669"/>
    <property type="project" value="InterPro"/>
</dbReference>
<evidence type="ECO:0000256" key="7">
    <source>
        <dbReference type="ARBA" id="ARBA00023002"/>
    </source>
</evidence>
<name>A0AAD6QGU5_9ROSI</name>
<evidence type="ECO:0000256" key="1">
    <source>
        <dbReference type="ARBA" id="ARBA00004167"/>
    </source>
</evidence>
<evidence type="ECO:0000256" key="10">
    <source>
        <dbReference type="ARBA" id="ARBA00023136"/>
    </source>
</evidence>
<keyword evidence="10" id="KW-0472">Membrane</keyword>
<comment type="caution">
    <text evidence="11">The sequence shown here is derived from an EMBL/GenBank/DDBJ whole genome shotgun (WGS) entry which is preliminary data.</text>
</comment>
<dbReference type="GO" id="GO:0016020">
    <property type="term" value="C:membrane"/>
    <property type="evidence" value="ECO:0007669"/>
    <property type="project" value="UniProtKB-SubCell"/>
</dbReference>
<evidence type="ECO:0000256" key="3">
    <source>
        <dbReference type="ARBA" id="ARBA00022617"/>
    </source>
</evidence>
<evidence type="ECO:0000256" key="5">
    <source>
        <dbReference type="ARBA" id="ARBA00022723"/>
    </source>
</evidence>
<evidence type="ECO:0000256" key="8">
    <source>
        <dbReference type="ARBA" id="ARBA00023004"/>
    </source>
</evidence>
<evidence type="ECO:0000256" key="9">
    <source>
        <dbReference type="ARBA" id="ARBA00023033"/>
    </source>
</evidence>
<dbReference type="PANTHER" id="PTHR24282">
    <property type="entry name" value="CYTOCHROME P450 FAMILY MEMBER"/>
    <property type="match status" value="1"/>
</dbReference>
<dbReference type="EMBL" id="JAQIZT010000007">
    <property type="protein sequence ID" value="KAJ6990096.1"/>
    <property type="molecule type" value="Genomic_DNA"/>
</dbReference>
<keyword evidence="9" id="KW-0503">Monooxygenase</keyword>
<keyword evidence="5" id="KW-0479">Metal-binding</keyword>
<dbReference type="PANTHER" id="PTHR24282:SF211">
    <property type="entry name" value="CYTOCHROME P450-RELATED"/>
    <property type="match status" value="1"/>
</dbReference>
<evidence type="ECO:0000256" key="4">
    <source>
        <dbReference type="ARBA" id="ARBA00022692"/>
    </source>
</evidence>
<keyword evidence="3" id="KW-0349">Heme</keyword>
<organism evidence="11 12">
    <name type="scientific">Populus alba x Populus x berolinensis</name>
    <dbReference type="NCBI Taxonomy" id="444605"/>
    <lineage>
        <taxon>Eukaryota</taxon>
        <taxon>Viridiplantae</taxon>
        <taxon>Streptophyta</taxon>
        <taxon>Embryophyta</taxon>
        <taxon>Tracheophyta</taxon>
        <taxon>Spermatophyta</taxon>
        <taxon>Magnoliopsida</taxon>
        <taxon>eudicotyledons</taxon>
        <taxon>Gunneridae</taxon>
        <taxon>Pentapetalae</taxon>
        <taxon>rosids</taxon>
        <taxon>fabids</taxon>
        <taxon>Malpighiales</taxon>
        <taxon>Salicaceae</taxon>
        <taxon>Saliceae</taxon>
        <taxon>Populus</taxon>
    </lineage>
</organism>
<proteinExistence type="inferred from homology"/>
<dbReference type="GO" id="GO:0004497">
    <property type="term" value="F:monooxygenase activity"/>
    <property type="evidence" value="ECO:0007669"/>
    <property type="project" value="UniProtKB-KW"/>
</dbReference>